<dbReference type="Proteomes" id="UP001529510">
    <property type="component" value="Unassembled WGS sequence"/>
</dbReference>
<evidence type="ECO:0000313" key="1">
    <source>
        <dbReference type="EMBL" id="KAL0178678.1"/>
    </source>
</evidence>
<keyword evidence="2" id="KW-1185">Reference proteome</keyword>
<sequence length="83" mass="9036">ESLAVVYAPSTPSLYTIYEPVIRLKGQAKSAVVSQRPFSAKEVQSSILEPPFLRTMMPCQALGLHSVLHKIGGTGAFVFLFAR</sequence>
<dbReference type="AlphaFoldDB" id="A0ABD0PXA9"/>
<protein>
    <submittedName>
        <fullName evidence="1">Uncharacterized protein</fullName>
    </submittedName>
</protein>
<gene>
    <name evidence="1" type="ORF">M9458_027572</name>
</gene>
<evidence type="ECO:0000313" key="2">
    <source>
        <dbReference type="Proteomes" id="UP001529510"/>
    </source>
</evidence>
<reference evidence="1 2" key="1">
    <citation type="submission" date="2024-05" db="EMBL/GenBank/DDBJ databases">
        <title>Genome sequencing and assembly of Indian major carp, Cirrhinus mrigala (Hamilton, 1822).</title>
        <authorList>
            <person name="Mohindra V."/>
            <person name="Chowdhury L.M."/>
            <person name="Lal K."/>
            <person name="Jena J.K."/>
        </authorList>
    </citation>
    <scope>NUCLEOTIDE SEQUENCE [LARGE SCALE GENOMIC DNA]</scope>
    <source>
        <strain evidence="1">CM1030</strain>
        <tissue evidence="1">Blood</tissue>
    </source>
</reference>
<feature type="non-terminal residue" evidence="1">
    <location>
        <position position="83"/>
    </location>
</feature>
<dbReference type="EMBL" id="JAMKFB020000013">
    <property type="protein sequence ID" value="KAL0178678.1"/>
    <property type="molecule type" value="Genomic_DNA"/>
</dbReference>
<comment type="caution">
    <text evidence="1">The sequence shown here is derived from an EMBL/GenBank/DDBJ whole genome shotgun (WGS) entry which is preliminary data.</text>
</comment>
<accession>A0ABD0PXA9</accession>
<name>A0ABD0PXA9_CIRMR</name>
<proteinExistence type="predicted"/>
<organism evidence="1 2">
    <name type="scientific">Cirrhinus mrigala</name>
    <name type="common">Mrigala</name>
    <dbReference type="NCBI Taxonomy" id="683832"/>
    <lineage>
        <taxon>Eukaryota</taxon>
        <taxon>Metazoa</taxon>
        <taxon>Chordata</taxon>
        <taxon>Craniata</taxon>
        <taxon>Vertebrata</taxon>
        <taxon>Euteleostomi</taxon>
        <taxon>Actinopterygii</taxon>
        <taxon>Neopterygii</taxon>
        <taxon>Teleostei</taxon>
        <taxon>Ostariophysi</taxon>
        <taxon>Cypriniformes</taxon>
        <taxon>Cyprinidae</taxon>
        <taxon>Labeoninae</taxon>
        <taxon>Labeonini</taxon>
        <taxon>Cirrhinus</taxon>
    </lineage>
</organism>
<feature type="non-terminal residue" evidence="1">
    <location>
        <position position="1"/>
    </location>
</feature>